<dbReference type="AlphaFoldDB" id="A0A848D551"/>
<proteinExistence type="predicted"/>
<protein>
    <submittedName>
        <fullName evidence="1">DUF5412 domain-containing protein</fullName>
    </submittedName>
</protein>
<accession>A0A848D551</accession>
<evidence type="ECO:0000313" key="1">
    <source>
        <dbReference type="EMBL" id="NMF01277.1"/>
    </source>
</evidence>
<dbReference type="Proteomes" id="UP000561326">
    <property type="component" value="Unassembled WGS sequence"/>
</dbReference>
<evidence type="ECO:0000313" key="2">
    <source>
        <dbReference type="Proteomes" id="UP000561326"/>
    </source>
</evidence>
<dbReference type="EMBL" id="JABAGO010000076">
    <property type="protein sequence ID" value="NMF01277.1"/>
    <property type="molecule type" value="Genomic_DNA"/>
</dbReference>
<name>A0A848D551_ANEAE</name>
<gene>
    <name evidence="1" type="ORF">HF838_24070</name>
</gene>
<comment type="caution">
    <text evidence="1">The sequence shown here is derived from an EMBL/GenBank/DDBJ whole genome shotgun (WGS) entry which is preliminary data.</text>
</comment>
<reference evidence="1 2" key="1">
    <citation type="submission" date="2020-04" db="EMBL/GenBank/DDBJ databases">
        <authorList>
            <person name="Hitch T.C.A."/>
            <person name="Wylensek D."/>
            <person name="Clavel T."/>
        </authorList>
    </citation>
    <scope>NUCLEOTIDE SEQUENCE [LARGE SCALE GENOMIC DNA]</scope>
    <source>
        <strain evidence="1 2">WB01_D5_05</strain>
    </source>
</reference>
<dbReference type="Pfam" id="PF17428">
    <property type="entry name" value="DUF5412"/>
    <property type="match status" value="1"/>
</dbReference>
<sequence length="105" mass="12634">MLIAAFNYKKIAYYFAFESTFFIQKGKLVNEIKSPDKTYTAMVYWDESDGALRVDAKKNILQNRMIYWSWHETQTDVKWIDNYKIIINGKTLDVRKDKYDKRTDK</sequence>
<organism evidence="1 2">
    <name type="scientific">Aneurinibacillus aneurinilyticus</name>
    <name type="common">Bacillus aneurinolyticus</name>
    <dbReference type="NCBI Taxonomy" id="1391"/>
    <lineage>
        <taxon>Bacteria</taxon>
        <taxon>Bacillati</taxon>
        <taxon>Bacillota</taxon>
        <taxon>Bacilli</taxon>
        <taxon>Bacillales</taxon>
        <taxon>Paenibacillaceae</taxon>
        <taxon>Aneurinibacillus group</taxon>
        <taxon>Aneurinibacillus</taxon>
    </lineage>
</organism>
<dbReference type="InterPro" id="IPR035406">
    <property type="entry name" value="DUF5412"/>
</dbReference>